<comment type="caution">
    <text evidence="1">The sequence shown here is derived from an EMBL/GenBank/DDBJ whole genome shotgun (WGS) entry which is preliminary data.</text>
</comment>
<accession>I2FSR6</accession>
<dbReference type="OrthoDB" id="2557027at2759"/>
<sequence length="105" mass="12274">MPPRVDSIALLECTMQMIREVHTNWNKDQILEHAFSMMNLQPNTSQVEKIPKLVLSIVSQIIKLNENNWAIWEPMFMDCIWPIKNAKQILTGEIYLATTQTMMKN</sequence>
<dbReference type="EMBL" id="CAGI01000150">
    <property type="protein sequence ID" value="CCF49959.1"/>
    <property type="molecule type" value="Genomic_DNA"/>
</dbReference>
<reference evidence="1 2" key="1">
    <citation type="journal article" date="2012" name="Plant Cell">
        <title>Genome comparison of barley and maize smut fungi reveals targeted loss of RNA silencing components and species-specific presence of transposable elements.</title>
        <authorList>
            <person name="Laurie J.D."/>
            <person name="Ali S."/>
            <person name="Linning R."/>
            <person name="Mannhaupt G."/>
            <person name="Wong P."/>
            <person name="Gueldener U."/>
            <person name="Muensterkoetter M."/>
            <person name="Moore R."/>
            <person name="Kahmann R."/>
            <person name="Bakkeren G."/>
            <person name="Schirawski J."/>
        </authorList>
    </citation>
    <scope>NUCLEOTIDE SEQUENCE [LARGE SCALE GENOMIC DNA]</scope>
    <source>
        <strain evidence="2">Uh4875-4</strain>
    </source>
</reference>
<organism evidence="1 2">
    <name type="scientific">Ustilago hordei</name>
    <name type="common">Barley covered smut fungus</name>
    <dbReference type="NCBI Taxonomy" id="120017"/>
    <lineage>
        <taxon>Eukaryota</taxon>
        <taxon>Fungi</taxon>
        <taxon>Dikarya</taxon>
        <taxon>Basidiomycota</taxon>
        <taxon>Ustilaginomycotina</taxon>
        <taxon>Ustilaginomycetes</taxon>
        <taxon>Ustilaginales</taxon>
        <taxon>Ustilaginaceae</taxon>
        <taxon>Ustilago</taxon>
    </lineage>
</organism>
<dbReference type="Proteomes" id="UP000006174">
    <property type="component" value="Unassembled WGS sequence"/>
</dbReference>
<gene>
    <name evidence="1" type="ORF">UHOR_14061</name>
</gene>
<dbReference type="AlphaFoldDB" id="I2FSR6"/>
<proteinExistence type="predicted"/>
<evidence type="ECO:0000313" key="2">
    <source>
        <dbReference type="Proteomes" id="UP000006174"/>
    </source>
</evidence>
<keyword evidence="2" id="KW-1185">Reference proteome</keyword>
<protein>
    <submittedName>
        <fullName evidence="1">Uncharacterized protein</fullName>
    </submittedName>
</protein>
<name>I2FSR6_USTHO</name>
<evidence type="ECO:0000313" key="1">
    <source>
        <dbReference type="EMBL" id="CCF49959.1"/>
    </source>
</evidence>
<dbReference type="HOGENOM" id="CLU_169176_0_0_1"/>